<dbReference type="PANTHER" id="PTHR23411">
    <property type="entry name" value="TAPASIN"/>
    <property type="match status" value="1"/>
</dbReference>
<dbReference type="SUPFAM" id="SSF48726">
    <property type="entry name" value="Immunoglobulin"/>
    <property type="match status" value="1"/>
</dbReference>
<dbReference type="InterPro" id="IPR050380">
    <property type="entry name" value="Immune_Resp_Modulators"/>
</dbReference>
<evidence type="ECO:0000313" key="4">
    <source>
        <dbReference type="Ensembl" id="ENSLLEP00000030240.1"/>
    </source>
</evidence>
<dbReference type="PROSITE" id="PS00290">
    <property type="entry name" value="IG_MHC"/>
    <property type="match status" value="1"/>
</dbReference>
<dbReference type="InterPro" id="IPR003597">
    <property type="entry name" value="Ig_C1-set"/>
</dbReference>
<evidence type="ECO:0000313" key="5">
    <source>
        <dbReference type="Proteomes" id="UP000694569"/>
    </source>
</evidence>
<evidence type="ECO:0000259" key="3">
    <source>
        <dbReference type="PROSITE" id="PS50835"/>
    </source>
</evidence>
<dbReference type="InterPro" id="IPR003006">
    <property type="entry name" value="Ig/MHC_CS"/>
</dbReference>
<protein>
    <recommendedName>
        <fullName evidence="3">Ig-like domain-containing protein</fullName>
    </recommendedName>
</protein>
<feature type="transmembrane region" description="Helical" evidence="2">
    <location>
        <begin position="12"/>
        <end position="32"/>
    </location>
</feature>
<dbReference type="SMART" id="SM00407">
    <property type="entry name" value="IGc1"/>
    <property type="match status" value="1"/>
</dbReference>
<dbReference type="InterPro" id="IPR013783">
    <property type="entry name" value="Ig-like_fold"/>
</dbReference>
<dbReference type="InterPro" id="IPR036179">
    <property type="entry name" value="Ig-like_dom_sf"/>
</dbReference>
<organism evidence="4 5">
    <name type="scientific">Leptobrachium leishanense</name>
    <name type="common">Leishan spiny toad</name>
    <dbReference type="NCBI Taxonomy" id="445787"/>
    <lineage>
        <taxon>Eukaryota</taxon>
        <taxon>Metazoa</taxon>
        <taxon>Chordata</taxon>
        <taxon>Craniata</taxon>
        <taxon>Vertebrata</taxon>
        <taxon>Euteleostomi</taxon>
        <taxon>Amphibia</taxon>
        <taxon>Batrachia</taxon>
        <taxon>Anura</taxon>
        <taxon>Pelobatoidea</taxon>
        <taxon>Megophryidae</taxon>
        <taxon>Leptobrachium</taxon>
    </lineage>
</organism>
<keyword evidence="1" id="KW-0393">Immunoglobulin domain</keyword>
<keyword evidence="2" id="KW-0812">Transmembrane</keyword>
<sequence length="180" mass="20285">MLCVVLVPGTGLVAAFGPILYVFLFLISLYISNLMRTKKLFKKNIPFSPAPPEVKVSGRHVDINKESVLSCLITGFYPADIDIKWFKEDKIMDHVSENTPQRNPIGTCTARLDFIPSYKSDEGAEFICRVEHPSLKEPILRRTKPDSLLVYYIGLCQCMLGQGYKKVRGIFYLGELCSST</sequence>
<dbReference type="InterPro" id="IPR007110">
    <property type="entry name" value="Ig-like_dom"/>
</dbReference>
<keyword evidence="2" id="KW-0472">Membrane</keyword>
<proteinExistence type="predicted"/>
<reference evidence="4" key="1">
    <citation type="submission" date="2025-08" db="UniProtKB">
        <authorList>
            <consortium name="Ensembl"/>
        </authorList>
    </citation>
    <scope>IDENTIFICATION</scope>
</reference>
<accession>A0A8C5WDH5</accession>
<dbReference type="CDD" id="cd00098">
    <property type="entry name" value="IgC1"/>
    <property type="match status" value="1"/>
</dbReference>
<dbReference type="Proteomes" id="UP000694569">
    <property type="component" value="Unplaced"/>
</dbReference>
<dbReference type="Ensembl" id="ENSLLET00000031401.1">
    <property type="protein sequence ID" value="ENSLLEP00000030240.1"/>
    <property type="gene ID" value="ENSLLEG00000019086.1"/>
</dbReference>
<evidence type="ECO:0000256" key="2">
    <source>
        <dbReference type="SAM" id="Phobius"/>
    </source>
</evidence>
<name>A0A8C5WDH5_9ANUR</name>
<evidence type="ECO:0000256" key="1">
    <source>
        <dbReference type="ARBA" id="ARBA00023319"/>
    </source>
</evidence>
<keyword evidence="2" id="KW-1133">Transmembrane helix</keyword>
<reference evidence="4" key="2">
    <citation type="submission" date="2025-09" db="UniProtKB">
        <authorList>
            <consortium name="Ensembl"/>
        </authorList>
    </citation>
    <scope>IDENTIFICATION</scope>
</reference>
<dbReference type="Pfam" id="PF07654">
    <property type="entry name" value="C1-set"/>
    <property type="match status" value="1"/>
</dbReference>
<dbReference type="GeneTree" id="ENSGT01140000285734"/>
<dbReference type="Gene3D" id="2.60.40.10">
    <property type="entry name" value="Immunoglobulins"/>
    <property type="match status" value="1"/>
</dbReference>
<dbReference type="AlphaFoldDB" id="A0A8C5WDH5"/>
<feature type="domain" description="Ig-like" evidence="3">
    <location>
        <begin position="52"/>
        <end position="132"/>
    </location>
</feature>
<keyword evidence="5" id="KW-1185">Reference proteome</keyword>
<dbReference type="PROSITE" id="PS50835">
    <property type="entry name" value="IG_LIKE"/>
    <property type="match status" value="1"/>
</dbReference>